<proteinExistence type="predicted"/>
<organism evidence="1">
    <name type="scientific">Lepeophtheirus salmonis</name>
    <name type="common">Salmon louse</name>
    <name type="synonym">Caligus salmonis</name>
    <dbReference type="NCBI Taxonomy" id="72036"/>
    <lineage>
        <taxon>Eukaryota</taxon>
        <taxon>Metazoa</taxon>
        <taxon>Ecdysozoa</taxon>
        <taxon>Arthropoda</taxon>
        <taxon>Crustacea</taxon>
        <taxon>Multicrustacea</taxon>
        <taxon>Hexanauplia</taxon>
        <taxon>Copepoda</taxon>
        <taxon>Siphonostomatoida</taxon>
        <taxon>Caligidae</taxon>
        <taxon>Lepeophtheirus</taxon>
    </lineage>
</organism>
<accession>A0A0K2THI5</accession>
<dbReference type="EMBL" id="HACA01008157">
    <property type="protein sequence ID" value="CDW25518.1"/>
    <property type="molecule type" value="Transcribed_RNA"/>
</dbReference>
<name>A0A0K2THI5_LEPSM</name>
<evidence type="ECO:0000313" key="1">
    <source>
        <dbReference type="EMBL" id="CDW25518.1"/>
    </source>
</evidence>
<reference evidence="1" key="1">
    <citation type="submission" date="2014-05" db="EMBL/GenBank/DDBJ databases">
        <authorList>
            <person name="Chronopoulou M."/>
        </authorList>
    </citation>
    <scope>NUCLEOTIDE SEQUENCE</scope>
    <source>
        <tissue evidence="1">Whole organism</tissue>
    </source>
</reference>
<dbReference type="AlphaFoldDB" id="A0A0K2THI5"/>
<sequence>MSLSQLRKKVLDGEVEVVKIKEIVKCSRSLVLRVANIKNDGGVLFGKAGRGGQNLKSYPEFLSSLE</sequence>
<protein>
    <submittedName>
        <fullName evidence="1">Uncharacterized protein</fullName>
    </submittedName>
</protein>